<keyword evidence="3 8" id="KW-0808">Transferase</keyword>
<dbReference type="Pfam" id="PF05406">
    <property type="entry name" value="WGR"/>
    <property type="match status" value="1"/>
</dbReference>
<evidence type="ECO:0000313" key="13">
    <source>
        <dbReference type="EnsemblProtists" id="PYU1_T000123"/>
    </source>
</evidence>
<dbReference type="InterPro" id="IPR036616">
    <property type="entry name" value="Poly(ADP-ribose)pol_reg_dom_sf"/>
</dbReference>
<evidence type="ECO:0000256" key="1">
    <source>
        <dbReference type="ARBA" id="ARBA00004123"/>
    </source>
</evidence>
<dbReference type="InterPro" id="IPR036930">
    <property type="entry name" value="WGR_dom_sf"/>
</dbReference>
<dbReference type="GO" id="GO:0006302">
    <property type="term" value="P:double-strand break repair"/>
    <property type="evidence" value="ECO:0007669"/>
    <property type="project" value="TreeGrafter"/>
</dbReference>
<keyword evidence="6" id="KW-0539">Nucleus</keyword>
<proteinExistence type="predicted"/>
<dbReference type="AlphaFoldDB" id="K3W582"/>
<keyword evidence="4" id="KW-0548">Nucleotidyltransferase</keyword>
<dbReference type="GO" id="GO:1990404">
    <property type="term" value="F:NAD+-protein mono-ADP-ribosyltransferase activity"/>
    <property type="evidence" value="ECO:0007669"/>
    <property type="project" value="TreeGrafter"/>
</dbReference>
<evidence type="ECO:0000256" key="5">
    <source>
        <dbReference type="ARBA" id="ARBA00023027"/>
    </source>
</evidence>
<dbReference type="PANTHER" id="PTHR10459:SF60">
    <property type="entry name" value="POLY [ADP-RIBOSE] POLYMERASE 2"/>
    <property type="match status" value="1"/>
</dbReference>
<dbReference type="PROSITE" id="PS51977">
    <property type="entry name" value="WGR"/>
    <property type="match status" value="1"/>
</dbReference>
<organism evidence="13 14">
    <name type="scientific">Globisporangium ultimum (strain ATCC 200006 / CBS 805.95 / DAOM BR144)</name>
    <name type="common">Pythium ultimum</name>
    <dbReference type="NCBI Taxonomy" id="431595"/>
    <lineage>
        <taxon>Eukaryota</taxon>
        <taxon>Sar</taxon>
        <taxon>Stramenopiles</taxon>
        <taxon>Oomycota</taxon>
        <taxon>Peronosporomycetes</taxon>
        <taxon>Pythiales</taxon>
        <taxon>Pythiaceae</taxon>
        <taxon>Globisporangium</taxon>
    </lineage>
</organism>
<feature type="domain" description="PARP alpha-helical" evidence="11">
    <location>
        <begin position="155"/>
        <end position="333"/>
    </location>
</feature>
<dbReference type="EnsemblProtists" id="PYU1_T000123">
    <property type="protein sequence ID" value="PYU1_T000123"/>
    <property type="gene ID" value="PYU1_G000123"/>
</dbReference>
<reference evidence="13" key="3">
    <citation type="submission" date="2015-02" db="UniProtKB">
        <authorList>
            <consortium name="EnsemblProtists"/>
        </authorList>
    </citation>
    <scope>IDENTIFICATION</scope>
    <source>
        <strain evidence="13">DAOM BR144</strain>
    </source>
</reference>
<comment type="catalytic activity">
    <reaction evidence="7">
        <text>NAD(+) + (ADP-D-ribosyl)n-acceptor = nicotinamide + (ADP-D-ribosyl)n+1-acceptor + H(+).</text>
        <dbReference type="EC" id="2.4.2.30"/>
    </reaction>
</comment>
<evidence type="ECO:0000256" key="4">
    <source>
        <dbReference type="ARBA" id="ARBA00022695"/>
    </source>
</evidence>
<feature type="compositionally biased region" description="Pro residues" evidence="9">
    <location>
        <begin position="222"/>
        <end position="233"/>
    </location>
</feature>
<dbReference type="VEuPathDB" id="FungiDB:PYU1_G000123"/>
<dbReference type="Gene3D" id="1.20.142.10">
    <property type="entry name" value="Poly(ADP-ribose) polymerase, regulatory domain"/>
    <property type="match status" value="1"/>
</dbReference>
<dbReference type="SUPFAM" id="SSF56399">
    <property type="entry name" value="ADP-ribosylation"/>
    <property type="match status" value="1"/>
</dbReference>
<dbReference type="Proteomes" id="UP000019132">
    <property type="component" value="Unassembled WGS sequence"/>
</dbReference>
<feature type="domain" description="PARP catalytic" evidence="10">
    <location>
        <begin position="346"/>
        <end position="562"/>
    </location>
</feature>
<evidence type="ECO:0000256" key="9">
    <source>
        <dbReference type="SAM" id="MobiDB-lite"/>
    </source>
</evidence>
<evidence type="ECO:0000256" key="7">
    <source>
        <dbReference type="ARBA" id="ARBA00033987"/>
    </source>
</evidence>
<dbReference type="SUPFAM" id="SSF47587">
    <property type="entry name" value="Domain of poly(ADP-ribose) polymerase"/>
    <property type="match status" value="1"/>
</dbReference>
<evidence type="ECO:0000256" key="3">
    <source>
        <dbReference type="ARBA" id="ARBA00022679"/>
    </source>
</evidence>
<dbReference type="GO" id="GO:0003950">
    <property type="term" value="F:NAD+ poly-ADP-ribosyltransferase activity"/>
    <property type="evidence" value="ECO:0007669"/>
    <property type="project" value="UniProtKB-UniRule"/>
</dbReference>
<dbReference type="OMA" id="QGENDRF"/>
<dbReference type="SMART" id="SM00773">
    <property type="entry name" value="WGR"/>
    <property type="match status" value="1"/>
</dbReference>
<dbReference type="InterPro" id="IPR012317">
    <property type="entry name" value="Poly(ADP-ribose)pol_cat_dom"/>
</dbReference>
<dbReference type="STRING" id="431595.K3W582"/>
<keyword evidence="2 8" id="KW-0328">Glycosyltransferase</keyword>
<dbReference type="InterPro" id="IPR008893">
    <property type="entry name" value="WGR_domain"/>
</dbReference>
<reference evidence="14" key="2">
    <citation type="submission" date="2010-04" db="EMBL/GenBank/DDBJ databases">
        <authorList>
            <person name="Buell R."/>
            <person name="Hamilton J."/>
            <person name="Hostetler J."/>
        </authorList>
    </citation>
    <scope>NUCLEOTIDE SEQUENCE [LARGE SCALE GENOMIC DNA]</scope>
    <source>
        <strain evidence="14">DAOM:BR144</strain>
    </source>
</reference>
<feature type="domain" description="WGR" evidence="12">
    <location>
        <begin position="24"/>
        <end position="127"/>
    </location>
</feature>
<evidence type="ECO:0000259" key="10">
    <source>
        <dbReference type="PROSITE" id="PS51059"/>
    </source>
</evidence>
<dbReference type="GO" id="GO:0005730">
    <property type="term" value="C:nucleolus"/>
    <property type="evidence" value="ECO:0007669"/>
    <property type="project" value="TreeGrafter"/>
</dbReference>
<name>K3W582_GLOUD</name>
<dbReference type="CDD" id="cd01437">
    <property type="entry name" value="parp_like"/>
    <property type="match status" value="1"/>
</dbReference>
<accession>K3W582</accession>
<evidence type="ECO:0000259" key="11">
    <source>
        <dbReference type="PROSITE" id="PS51060"/>
    </source>
</evidence>
<evidence type="ECO:0000259" key="12">
    <source>
        <dbReference type="PROSITE" id="PS51977"/>
    </source>
</evidence>
<reference evidence="14" key="1">
    <citation type="journal article" date="2010" name="Genome Biol.">
        <title>Genome sequence of the necrotrophic plant pathogen Pythium ultimum reveals original pathogenicity mechanisms and effector repertoire.</title>
        <authorList>
            <person name="Levesque C.A."/>
            <person name="Brouwer H."/>
            <person name="Cano L."/>
            <person name="Hamilton J.P."/>
            <person name="Holt C."/>
            <person name="Huitema E."/>
            <person name="Raffaele S."/>
            <person name="Robideau G.P."/>
            <person name="Thines M."/>
            <person name="Win J."/>
            <person name="Zerillo M.M."/>
            <person name="Beakes G.W."/>
            <person name="Boore J.L."/>
            <person name="Busam D."/>
            <person name="Dumas B."/>
            <person name="Ferriera S."/>
            <person name="Fuerstenberg S.I."/>
            <person name="Gachon C.M."/>
            <person name="Gaulin E."/>
            <person name="Govers F."/>
            <person name="Grenville-Briggs L."/>
            <person name="Horner N."/>
            <person name="Hostetler J."/>
            <person name="Jiang R.H."/>
            <person name="Johnson J."/>
            <person name="Krajaejun T."/>
            <person name="Lin H."/>
            <person name="Meijer H.J."/>
            <person name="Moore B."/>
            <person name="Morris P."/>
            <person name="Phuntmart V."/>
            <person name="Puiu D."/>
            <person name="Shetty J."/>
            <person name="Stajich J.E."/>
            <person name="Tripathy S."/>
            <person name="Wawra S."/>
            <person name="van West P."/>
            <person name="Whitty B.R."/>
            <person name="Coutinho P.M."/>
            <person name="Henrissat B."/>
            <person name="Martin F."/>
            <person name="Thomas P.D."/>
            <person name="Tyler B.M."/>
            <person name="De Vries R.P."/>
            <person name="Kamoun S."/>
            <person name="Yandell M."/>
            <person name="Tisserat N."/>
            <person name="Buell C.R."/>
        </authorList>
    </citation>
    <scope>NUCLEOTIDE SEQUENCE</scope>
    <source>
        <strain evidence="14">DAOM:BR144</strain>
    </source>
</reference>
<sequence length="562" mass="62236">MLGAKPKPKSAARTVDPLAGCSPYTSIYEDENGLLWNAMLNFTDISYGSFGNNKFYSVQLIQDSFFGQTFKVFRKWGRVGAASPQKSIEVFGGCLDQAKQSFQKRILEKSGNKWPLNGPFKKKKGKYVLVELADEELDAEMDVDSKSDANPNAAPSELPEKVQDVLKLICDPSLIAKEVSEMNVDLKKLPLGRLSKAQISQGYTILQRLSDALTAIDELENPPVPTPAVPPATPTTTTSGRMTRSRKSATAKAAAVTAKAAPAKKKKMSAADATRAHNLKADLKTLSSEFYSLIPHDFGRSLPPVIGTMDEVKVKISLLEVLADLELSQKLQQEEKKSQANGSTIHPLDAQYKMLNTKMEPLEPTDEEFRRIERYVESTEVPSSQSYKLKIQSVMKIARGPEEETNETFKCVDNHKLLWHGSRLSNVVGILSQGLRIAPPEAPKNGYLFGKGVYFADAVTKSSAYCFTSPDRPKAVLLLAEVALGKSYEASHPTYLDYKTVHAHDCESTHGLGRMAPKEETYETMSDGVVVPIGKITPKHKQVERLYNEFIVYRTEQIKLRI</sequence>
<dbReference type="PROSITE" id="PS51060">
    <property type="entry name" value="PARP_ALPHA_HD"/>
    <property type="match status" value="1"/>
</dbReference>
<keyword evidence="14" id="KW-1185">Reference proteome</keyword>
<dbReference type="Pfam" id="PF00644">
    <property type="entry name" value="PARP"/>
    <property type="match status" value="1"/>
</dbReference>
<evidence type="ECO:0000256" key="8">
    <source>
        <dbReference type="RuleBase" id="RU362114"/>
    </source>
</evidence>
<protein>
    <recommendedName>
        <fullName evidence="8">Poly [ADP-ribose] polymerase</fullName>
        <shortName evidence="8">PARP</shortName>
        <ecNumber evidence="8">2.4.2.-</ecNumber>
    </recommendedName>
</protein>
<evidence type="ECO:0000256" key="6">
    <source>
        <dbReference type="ARBA" id="ARBA00023242"/>
    </source>
</evidence>
<dbReference type="InParanoid" id="K3W582"/>
<dbReference type="GO" id="GO:0070212">
    <property type="term" value="P:protein poly-ADP-ribosylation"/>
    <property type="evidence" value="ECO:0007669"/>
    <property type="project" value="TreeGrafter"/>
</dbReference>
<dbReference type="Gene3D" id="3.90.228.10">
    <property type="match status" value="1"/>
</dbReference>
<dbReference type="HOGENOM" id="CLU_004841_2_2_1"/>
<dbReference type="PROSITE" id="PS51059">
    <property type="entry name" value="PARP_CATALYTIC"/>
    <property type="match status" value="1"/>
</dbReference>
<dbReference type="GO" id="GO:0016779">
    <property type="term" value="F:nucleotidyltransferase activity"/>
    <property type="evidence" value="ECO:0007669"/>
    <property type="project" value="UniProtKB-KW"/>
</dbReference>
<dbReference type="PANTHER" id="PTHR10459">
    <property type="entry name" value="DNA LIGASE"/>
    <property type="match status" value="1"/>
</dbReference>
<comment type="subcellular location">
    <subcellularLocation>
        <location evidence="1">Nucleus</location>
    </subcellularLocation>
</comment>
<dbReference type="Pfam" id="PF02877">
    <property type="entry name" value="PARP_reg"/>
    <property type="match status" value="1"/>
</dbReference>
<evidence type="ECO:0000256" key="2">
    <source>
        <dbReference type="ARBA" id="ARBA00022676"/>
    </source>
</evidence>
<evidence type="ECO:0000313" key="14">
    <source>
        <dbReference type="Proteomes" id="UP000019132"/>
    </source>
</evidence>
<dbReference type="EMBL" id="GL376636">
    <property type="status" value="NOT_ANNOTATED_CDS"/>
    <property type="molecule type" value="Genomic_DNA"/>
</dbReference>
<feature type="region of interest" description="Disordered" evidence="9">
    <location>
        <begin position="220"/>
        <end position="246"/>
    </location>
</feature>
<keyword evidence="5 8" id="KW-0520">NAD</keyword>
<dbReference type="InterPro" id="IPR004102">
    <property type="entry name" value="Poly(ADP-ribose)pol_reg_dom"/>
</dbReference>
<dbReference type="eggNOG" id="KOG1037">
    <property type="taxonomic scope" value="Eukaryota"/>
</dbReference>
<dbReference type="EC" id="2.4.2.-" evidence="8"/>
<dbReference type="InterPro" id="IPR050800">
    <property type="entry name" value="ARTD/PARP"/>
</dbReference>
<dbReference type="SUPFAM" id="SSF142921">
    <property type="entry name" value="WGR domain-like"/>
    <property type="match status" value="1"/>
</dbReference>